<keyword evidence="5" id="KW-1185">Reference proteome</keyword>
<evidence type="ECO:0000256" key="2">
    <source>
        <dbReference type="ARBA" id="ARBA00022803"/>
    </source>
</evidence>
<gene>
    <name evidence="4" type="ORF">GPECTOR_8g312</name>
</gene>
<evidence type="ECO:0000313" key="4">
    <source>
        <dbReference type="EMBL" id="KXZ52937.1"/>
    </source>
</evidence>
<dbReference type="AlphaFoldDB" id="A0A150GSW1"/>
<feature type="region of interest" description="Disordered" evidence="3">
    <location>
        <begin position="264"/>
        <end position="302"/>
    </location>
</feature>
<name>A0A150GSW1_GONPE</name>
<feature type="compositionally biased region" description="Low complexity" evidence="3">
    <location>
        <begin position="706"/>
        <end position="727"/>
    </location>
</feature>
<proteinExistence type="predicted"/>
<evidence type="ECO:0000256" key="3">
    <source>
        <dbReference type="SAM" id="MobiDB-lite"/>
    </source>
</evidence>
<feature type="region of interest" description="Disordered" evidence="3">
    <location>
        <begin position="441"/>
        <end position="500"/>
    </location>
</feature>
<feature type="compositionally biased region" description="Basic and acidic residues" evidence="3">
    <location>
        <begin position="264"/>
        <end position="280"/>
    </location>
</feature>
<dbReference type="InterPro" id="IPR044244">
    <property type="entry name" value="TTC27/Emw1"/>
</dbReference>
<keyword evidence="1" id="KW-0677">Repeat</keyword>
<comment type="caution">
    <text evidence="4">The sequence shown here is derived from an EMBL/GenBank/DDBJ whole genome shotgun (WGS) entry which is preliminary data.</text>
</comment>
<sequence>MDVANLRRTLDAHLDCLSSAAQLIAAGRYLDALRTAPPLRALLDCAACDAAADGVDGADGAVHDAESYYRTVGGRAAAAVEAAAAAGLSADEWTALGSALLAGVACLHVFLQYNLTGPSAGPPPPSPLDLFAPPAVAKHFAKPPPAPAGAGAASSGAAGVAAAIAAVLGKAAAPPAAAALSSDAGASAPSEGTEPAGPVKDDGLGGLGVDSSSAGDLWAREQLQLDGEDLVGRCPALQWLLLARVLLLRPMGLLDLRAATAEGEEHREGAEAEGRQHGQAEEAGAGAEEAGRHQAGAEAEAGPGSVRQALARLAPSWPWWALRTVSSCASALDGRSHSLLSAASTLIRLLVGPESPCPWGAAAAANANADSASADAETAALGGVLCLEVALVQLSYGYAEAGRQYLERSGGLLGLRPGLSGALGVRTVHQVDPKAQLVVVTSQSHRAAPPSRHPGQPTESLGLDASSSAAASSSSSAAAPATAPAAPAAPGSVRSELEGLTDESDVFPAPRLLGEGGALLETSYSPPEQALLLGWALAVKKETSADDLQVRQRASARSTAVPPAFAALSEAVKHKRDSWQAWENYARAALASGHYQAAVRGLQRSLQLSGGQRLFVDVASGLLDALEGRPPPADAGTSPAAAAAAAAEGLLPAGLGGGGGDGGTAAAAVGDSSLQEDEAALGVPLLPLLSDAPLPGRAAEADDTDAAAGPSSAAETDGGAASSTSAAASDQPAAAAALLSGREREVVLGGLGSLLREGVNGPAAGPALWGCLARYWALRGEADSAKEARLKQVRALAGGAFKSDPARFAEYADASEQLGRAYLACFRLGRPGGVKDLAAGRMHLRGLLRTTAEAFGEHPATARLQALLEEITRLEDEAIAAARAARDAA</sequence>
<feature type="compositionally biased region" description="Low complexity" evidence="3">
    <location>
        <begin position="465"/>
        <end position="490"/>
    </location>
</feature>
<dbReference type="OrthoDB" id="1936594at2759"/>
<evidence type="ECO:0000313" key="5">
    <source>
        <dbReference type="Proteomes" id="UP000075714"/>
    </source>
</evidence>
<reference evidence="5" key="1">
    <citation type="journal article" date="2016" name="Nat. Commun.">
        <title>The Gonium pectorale genome demonstrates co-option of cell cycle regulation during the evolution of multicellularity.</title>
        <authorList>
            <person name="Hanschen E.R."/>
            <person name="Marriage T.N."/>
            <person name="Ferris P.J."/>
            <person name="Hamaji T."/>
            <person name="Toyoda A."/>
            <person name="Fujiyama A."/>
            <person name="Neme R."/>
            <person name="Noguchi H."/>
            <person name="Minakuchi Y."/>
            <person name="Suzuki M."/>
            <person name="Kawai-Toyooka H."/>
            <person name="Smith D.R."/>
            <person name="Sparks H."/>
            <person name="Anderson J."/>
            <person name="Bakaric R."/>
            <person name="Luria V."/>
            <person name="Karger A."/>
            <person name="Kirschner M.W."/>
            <person name="Durand P.M."/>
            <person name="Michod R.E."/>
            <person name="Nozaki H."/>
            <person name="Olson B.J."/>
        </authorList>
    </citation>
    <scope>NUCLEOTIDE SEQUENCE [LARGE SCALE GENOMIC DNA]</scope>
    <source>
        <strain evidence="5">NIES-2863</strain>
    </source>
</reference>
<dbReference type="EMBL" id="LSYV01000009">
    <property type="protein sequence ID" value="KXZ52937.1"/>
    <property type="molecule type" value="Genomic_DNA"/>
</dbReference>
<evidence type="ECO:0000256" key="1">
    <source>
        <dbReference type="ARBA" id="ARBA00022737"/>
    </source>
</evidence>
<dbReference type="Proteomes" id="UP000075714">
    <property type="component" value="Unassembled WGS sequence"/>
</dbReference>
<accession>A0A150GSW1</accession>
<dbReference type="PANTHER" id="PTHR16193">
    <property type="entry name" value="TETRATRICOPEPTIDE REPEAT PROTEIN 27"/>
    <property type="match status" value="1"/>
</dbReference>
<protein>
    <submittedName>
        <fullName evidence="4">Uncharacterized protein</fullName>
    </submittedName>
</protein>
<dbReference type="PANTHER" id="PTHR16193:SF0">
    <property type="entry name" value="TETRATRICOPEPTIDE REPEAT PROTEIN 27"/>
    <property type="match status" value="1"/>
</dbReference>
<organism evidence="4 5">
    <name type="scientific">Gonium pectorale</name>
    <name type="common">Green alga</name>
    <dbReference type="NCBI Taxonomy" id="33097"/>
    <lineage>
        <taxon>Eukaryota</taxon>
        <taxon>Viridiplantae</taxon>
        <taxon>Chlorophyta</taxon>
        <taxon>core chlorophytes</taxon>
        <taxon>Chlorophyceae</taxon>
        <taxon>CS clade</taxon>
        <taxon>Chlamydomonadales</taxon>
        <taxon>Volvocaceae</taxon>
        <taxon>Gonium</taxon>
    </lineage>
</organism>
<dbReference type="STRING" id="33097.A0A150GSW1"/>
<feature type="compositionally biased region" description="Low complexity" evidence="3">
    <location>
        <begin position="281"/>
        <end position="302"/>
    </location>
</feature>
<keyword evidence="2" id="KW-0802">TPR repeat</keyword>
<feature type="region of interest" description="Disordered" evidence="3">
    <location>
        <begin position="182"/>
        <end position="208"/>
    </location>
</feature>
<feature type="region of interest" description="Disordered" evidence="3">
    <location>
        <begin position="694"/>
        <end position="727"/>
    </location>
</feature>